<name>A0ABQ5HI51_9ASTR</name>
<evidence type="ECO:0000313" key="5">
    <source>
        <dbReference type="Proteomes" id="UP001151760"/>
    </source>
</evidence>
<sequence length="526" mass="61241">MPSPNSHSSKWPKVHRSTYGLPNIWYQSKDWGPMRREQKLEFVQRQLKRENQEQIGSCMKKISEDCKDMLKDKMKEVMQFNSSLNNPISNNRYKHYRCFQCKELGHIVKYCPMDKKKIGKRRMEGIEASKPSVMITYPETIHFSTSTMIKDTDLTTWDEIWYVSDKLDRHVCYKLDAFCNIKENFCVTNLENQKKFLFSYGIGEVLIEQGSNKLIIPGVHYTPEVTLNILSLELLEKQGFDVGYDGNRCTLFPMFKDKKIHHFDEDKMRKMQNKYLQDYFESIANKDGMEQDTVRIKGNLYSTKVQTFNDFVIFLNLIKHDDIVSQEWDYFRNRFNKLVKWFFNHYLERSLPGSLPPIVNGVEIHLFDLYKLIENLGGYLSVHFSQEFDKVGEIMGLPKGNGEEIRRCYMNYLEILTSHLKTARAPLKAHTCAPLEPAEIDTEGLGTHQLKTGELGANLTRSAVPKGKDVLEHLGVQLEDTTKYLSEPTQVHYMEKQQKFYTVPSSSKVKEEYASSTSSGDFTVIT</sequence>
<comment type="caution">
    <text evidence="4">The sequence shown here is derived from an EMBL/GenBank/DDBJ whole genome shotgun (WGS) entry which is preliminary data.</text>
</comment>
<evidence type="ECO:0000313" key="4">
    <source>
        <dbReference type="EMBL" id="GJT86798.1"/>
    </source>
</evidence>
<gene>
    <name evidence="4" type="ORF">Tco_1068515</name>
</gene>
<reference evidence="4" key="1">
    <citation type="journal article" date="2022" name="Int. J. Mol. Sci.">
        <title>Draft Genome of Tanacetum Coccineum: Genomic Comparison of Closely Related Tanacetum-Family Plants.</title>
        <authorList>
            <person name="Yamashiro T."/>
            <person name="Shiraishi A."/>
            <person name="Nakayama K."/>
            <person name="Satake H."/>
        </authorList>
    </citation>
    <scope>NUCLEOTIDE SEQUENCE</scope>
</reference>
<dbReference type="GO" id="GO:0003677">
    <property type="term" value="F:DNA binding"/>
    <property type="evidence" value="ECO:0007669"/>
    <property type="project" value="UniProtKB-KW"/>
</dbReference>
<feature type="domain" description="CCHC-type" evidence="2">
    <location>
        <begin position="97"/>
        <end position="112"/>
    </location>
</feature>
<feature type="domain" description="ARID" evidence="3">
    <location>
        <begin position="332"/>
        <end position="421"/>
    </location>
</feature>
<keyword evidence="1" id="KW-0863">Zinc-finger</keyword>
<evidence type="ECO:0000256" key="1">
    <source>
        <dbReference type="PROSITE-ProRule" id="PRU00047"/>
    </source>
</evidence>
<dbReference type="Gene3D" id="1.10.150.60">
    <property type="entry name" value="ARID DNA-binding domain"/>
    <property type="match status" value="1"/>
</dbReference>
<dbReference type="SUPFAM" id="SSF57756">
    <property type="entry name" value="Retrovirus zinc finger-like domains"/>
    <property type="match status" value="1"/>
</dbReference>
<dbReference type="SUPFAM" id="SSF46774">
    <property type="entry name" value="ARID-like"/>
    <property type="match status" value="1"/>
</dbReference>
<keyword evidence="5" id="KW-1185">Reference proteome</keyword>
<protein>
    <submittedName>
        <fullName evidence="4">ARID DNA-binding domain-containing protein</fullName>
    </submittedName>
</protein>
<dbReference type="InterPro" id="IPR036875">
    <property type="entry name" value="Znf_CCHC_sf"/>
</dbReference>
<keyword evidence="4" id="KW-0238">DNA-binding</keyword>
<dbReference type="Proteomes" id="UP001151760">
    <property type="component" value="Unassembled WGS sequence"/>
</dbReference>
<reference evidence="4" key="2">
    <citation type="submission" date="2022-01" db="EMBL/GenBank/DDBJ databases">
        <authorList>
            <person name="Yamashiro T."/>
            <person name="Shiraishi A."/>
            <person name="Satake H."/>
            <person name="Nakayama K."/>
        </authorList>
    </citation>
    <scope>NUCLEOTIDE SEQUENCE</scope>
</reference>
<dbReference type="PROSITE" id="PS50158">
    <property type="entry name" value="ZF_CCHC"/>
    <property type="match status" value="1"/>
</dbReference>
<dbReference type="PANTHER" id="PTHR46410:SF26">
    <property type="entry name" value="BULB-TYPE LECTIN DOMAIN-CONTAINING PROTEIN-RELATED"/>
    <property type="match status" value="1"/>
</dbReference>
<dbReference type="PROSITE" id="PS51011">
    <property type="entry name" value="ARID"/>
    <property type="match status" value="1"/>
</dbReference>
<dbReference type="Pfam" id="PF22936">
    <property type="entry name" value="Pol_BBD"/>
    <property type="match status" value="1"/>
</dbReference>
<dbReference type="EMBL" id="BQNB010019581">
    <property type="protein sequence ID" value="GJT86798.1"/>
    <property type="molecule type" value="Genomic_DNA"/>
</dbReference>
<accession>A0ABQ5HI51</accession>
<evidence type="ECO:0000259" key="3">
    <source>
        <dbReference type="PROSITE" id="PS51011"/>
    </source>
</evidence>
<dbReference type="PANTHER" id="PTHR46410">
    <property type="entry name" value="AT-RICH INTERACTIVE DOMAIN-CONTAINING PROTEIN 2"/>
    <property type="match status" value="1"/>
</dbReference>
<dbReference type="InterPro" id="IPR001878">
    <property type="entry name" value="Znf_CCHC"/>
</dbReference>
<evidence type="ECO:0000259" key="2">
    <source>
        <dbReference type="PROSITE" id="PS50158"/>
    </source>
</evidence>
<proteinExistence type="predicted"/>
<dbReference type="InterPro" id="IPR001606">
    <property type="entry name" value="ARID_dom"/>
</dbReference>
<dbReference type="CDD" id="cd16100">
    <property type="entry name" value="ARID"/>
    <property type="match status" value="1"/>
</dbReference>
<dbReference type="SMART" id="SM01014">
    <property type="entry name" value="ARID"/>
    <property type="match status" value="1"/>
</dbReference>
<organism evidence="4 5">
    <name type="scientific">Tanacetum coccineum</name>
    <dbReference type="NCBI Taxonomy" id="301880"/>
    <lineage>
        <taxon>Eukaryota</taxon>
        <taxon>Viridiplantae</taxon>
        <taxon>Streptophyta</taxon>
        <taxon>Embryophyta</taxon>
        <taxon>Tracheophyta</taxon>
        <taxon>Spermatophyta</taxon>
        <taxon>Magnoliopsida</taxon>
        <taxon>eudicotyledons</taxon>
        <taxon>Gunneridae</taxon>
        <taxon>Pentapetalae</taxon>
        <taxon>asterids</taxon>
        <taxon>campanulids</taxon>
        <taxon>Asterales</taxon>
        <taxon>Asteraceae</taxon>
        <taxon>Asteroideae</taxon>
        <taxon>Anthemideae</taxon>
        <taxon>Anthemidinae</taxon>
        <taxon>Tanacetum</taxon>
    </lineage>
</organism>
<dbReference type="InterPro" id="IPR054722">
    <property type="entry name" value="PolX-like_BBD"/>
</dbReference>
<keyword evidence="1" id="KW-0862">Zinc</keyword>
<dbReference type="Pfam" id="PF01388">
    <property type="entry name" value="ARID"/>
    <property type="match status" value="1"/>
</dbReference>
<dbReference type="InterPro" id="IPR036431">
    <property type="entry name" value="ARID_dom_sf"/>
</dbReference>
<keyword evidence="1" id="KW-0479">Metal-binding</keyword>